<evidence type="ECO:0000256" key="1">
    <source>
        <dbReference type="SAM" id="MobiDB-lite"/>
    </source>
</evidence>
<name>A0A2H0X9G3_UNCKA</name>
<evidence type="ECO:0000313" key="2">
    <source>
        <dbReference type="EMBL" id="PIS20728.1"/>
    </source>
</evidence>
<reference evidence="3" key="1">
    <citation type="submission" date="2017-09" db="EMBL/GenBank/DDBJ databases">
        <title>Depth-based differentiation of microbial function through sediment-hosted aquifers and enrichment of novel symbionts in the deep terrestrial subsurface.</title>
        <authorList>
            <person name="Probst A.J."/>
            <person name="Ladd B."/>
            <person name="Jarett J.K."/>
            <person name="Geller-Mcgrath D.E."/>
            <person name="Sieber C.M.K."/>
            <person name="Emerson J.B."/>
            <person name="Anantharaman K."/>
            <person name="Thomas B.C."/>
            <person name="Malmstrom R."/>
            <person name="Stieglmeier M."/>
            <person name="Klingl A."/>
            <person name="Woyke T."/>
            <person name="Ryan C.M."/>
            <person name="Banfield J.F."/>
        </authorList>
    </citation>
    <scope>NUCLEOTIDE SEQUENCE [LARGE SCALE GENOMIC DNA]</scope>
</reference>
<organism evidence="2 3">
    <name type="scientific">candidate division WWE3 bacterium CG08_land_8_20_14_0_20_43_13</name>
    <dbReference type="NCBI Taxonomy" id="1975087"/>
    <lineage>
        <taxon>Bacteria</taxon>
        <taxon>Katanobacteria</taxon>
    </lineage>
</organism>
<sequence length="125" mass="13953">MKEIKEKRRKKGRKKEGKKRQRSGSTKENSTNFRESVNATYVAIFLQVLGKLCTVKVLDLRQLLGGRRIGTFQKILNNAFSAKNGYVKFATAVIAVVKDALLKEDGRTASTAPSATLLARNARKR</sequence>
<dbReference type="EMBL" id="PEYW01000032">
    <property type="protein sequence ID" value="PIS20728.1"/>
    <property type="molecule type" value="Genomic_DNA"/>
</dbReference>
<gene>
    <name evidence="2" type="ORF">COT52_02280</name>
</gene>
<feature type="region of interest" description="Disordered" evidence="1">
    <location>
        <begin position="1"/>
        <end position="31"/>
    </location>
</feature>
<proteinExistence type="predicted"/>
<accession>A0A2H0X9G3</accession>
<protein>
    <submittedName>
        <fullName evidence="2">Uncharacterized protein</fullName>
    </submittedName>
</protein>
<dbReference type="AlphaFoldDB" id="A0A2H0X9G3"/>
<feature type="compositionally biased region" description="Basic residues" evidence="1">
    <location>
        <begin position="7"/>
        <end position="22"/>
    </location>
</feature>
<comment type="caution">
    <text evidence="2">The sequence shown here is derived from an EMBL/GenBank/DDBJ whole genome shotgun (WGS) entry which is preliminary data.</text>
</comment>
<dbReference type="Proteomes" id="UP000231414">
    <property type="component" value="Unassembled WGS sequence"/>
</dbReference>
<evidence type="ECO:0000313" key="3">
    <source>
        <dbReference type="Proteomes" id="UP000231414"/>
    </source>
</evidence>